<evidence type="ECO:0000256" key="8">
    <source>
        <dbReference type="RuleBase" id="RU364141"/>
    </source>
</evidence>
<comment type="subcellular location">
    <subcellularLocation>
        <location evidence="1 8">Nucleus</location>
    </subcellularLocation>
</comment>
<dbReference type="GO" id="GO:0006357">
    <property type="term" value="P:regulation of transcription by RNA polymerase II"/>
    <property type="evidence" value="ECO:0007669"/>
    <property type="project" value="InterPro"/>
</dbReference>
<feature type="compositionally biased region" description="Basic and acidic residues" evidence="9">
    <location>
        <begin position="191"/>
        <end position="210"/>
    </location>
</feature>
<protein>
    <recommendedName>
        <fullName evidence="3 8">Mediator of RNA polymerase II transcription subunit 4</fullName>
    </recommendedName>
    <alternativeName>
        <fullName evidence="7 8">Mediator complex subunit 4</fullName>
    </alternativeName>
</protein>
<keyword evidence="11" id="KW-1185">Reference proteome</keyword>
<reference evidence="10 11" key="1">
    <citation type="journal article" date="2011" name="J. Gen. Appl. Microbiol.">
        <title>Draft genome sequencing of the enigmatic yeast Saitoella complicata.</title>
        <authorList>
            <person name="Nishida H."/>
            <person name="Hamamoto M."/>
            <person name="Sugiyama J."/>
        </authorList>
    </citation>
    <scope>NUCLEOTIDE SEQUENCE [LARGE SCALE GENOMIC DNA]</scope>
    <source>
        <strain evidence="10 11">NRRL Y-17804</strain>
    </source>
</reference>
<dbReference type="OrthoDB" id="1929813at2759"/>
<dbReference type="AlphaFoldDB" id="A0A0E9NFH2"/>
<comment type="function">
    <text evidence="8">Component of the Mediator complex, a coactivator involved in the regulated transcription of nearly all RNA polymerase II-dependent genes. Mediator functions as a bridge to convey information from gene-specific regulatory proteins to the basal RNA polymerase II transcription machinery. Mediator is recruited to promoters by direct interactions with regulatory proteins and serves as a scaffold for the assembly of a functional preinitiation complex with RNA polymerase II and the general transcription factors.</text>
</comment>
<reference evidence="10 11" key="3">
    <citation type="journal article" date="2015" name="Genome Announc.">
        <title>Draft Genome Sequence of the Archiascomycetous Yeast Saitoella complicata.</title>
        <authorList>
            <person name="Yamauchi K."/>
            <person name="Kondo S."/>
            <person name="Hamamoto M."/>
            <person name="Takahashi Y."/>
            <person name="Ogura Y."/>
            <person name="Hayashi T."/>
            <person name="Nishida H."/>
        </authorList>
    </citation>
    <scope>NUCLEOTIDE SEQUENCE [LARGE SCALE GENOMIC DNA]</scope>
    <source>
        <strain evidence="10 11">NRRL Y-17804</strain>
    </source>
</reference>
<evidence type="ECO:0000256" key="9">
    <source>
        <dbReference type="SAM" id="MobiDB-lite"/>
    </source>
</evidence>
<evidence type="ECO:0000256" key="5">
    <source>
        <dbReference type="ARBA" id="ARBA00023163"/>
    </source>
</evidence>
<dbReference type="PANTHER" id="PTHR13208:SF2">
    <property type="entry name" value="MEDIATOR OF RNA POLYMERASE II TRANSCRIPTION SUBUNIT 4"/>
    <property type="match status" value="1"/>
</dbReference>
<evidence type="ECO:0000256" key="6">
    <source>
        <dbReference type="ARBA" id="ARBA00023242"/>
    </source>
</evidence>
<dbReference type="GO" id="GO:0016592">
    <property type="term" value="C:mediator complex"/>
    <property type="evidence" value="ECO:0007669"/>
    <property type="project" value="InterPro"/>
</dbReference>
<evidence type="ECO:0000313" key="11">
    <source>
        <dbReference type="Proteomes" id="UP000033140"/>
    </source>
</evidence>
<dbReference type="PANTHER" id="PTHR13208">
    <property type="entry name" value="MEDIATOR OF RNA POLYMERASE II TRANSCRIPTION SUBUNIT 4"/>
    <property type="match status" value="1"/>
</dbReference>
<comment type="caution">
    <text evidence="10">The sequence shown here is derived from an EMBL/GenBank/DDBJ whole genome shotgun (WGS) entry which is preliminary data.</text>
</comment>
<name>A0A0E9NFH2_SAICN</name>
<dbReference type="GO" id="GO:0070847">
    <property type="term" value="C:core mediator complex"/>
    <property type="evidence" value="ECO:0007669"/>
    <property type="project" value="TreeGrafter"/>
</dbReference>
<keyword evidence="5 8" id="KW-0804">Transcription</keyword>
<proteinExistence type="inferred from homology"/>
<feature type="region of interest" description="Disordered" evidence="9">
    <location>
        <begin position="178"/>
        <end position="228"/>
    </location>
</feature>
<dbReference type="InterPro" id="IPR019258">
    <property type="entry name" value="Mediator_Med4"/>
</dbReference>
<evidence type="ECO:0000256" key="2">
    <source>
        <dbReference type="ARBA" id="ARBA00009626"/>
    </source>
</evidence>
<sequence>MNGDQSAIKLPVALAAYEAAVTSLLSSFTVSQFNPETTHSAFEALLEADKALNEALDEADLHTAQHNRILGLQHQSRSLSTQISSALRTLSTARQTLQHLPTSLAPISTPSTSTTTNTKVDAQTLLSYAAKIAPFTGAPSAALPWPDETKLRVGVLGMGPEAGSLARQRAIEEFQERERRKVEEASQPPAEVKEVVNDVHMEDQHHHEHGEEEEGEDLGLDLFDPDAE</sequence>
<dbReference type="RefSeq" id="XP_019023111.1">
    <property type="nucleotide sequence ID" value="XM_019170250.1"/>
</dbReference>
<dbReference type="OMA" id="THSAFEA"/>
<evidence type="ECO:0000313" key="10">
    <source>
        <dbReference type="EMBL" id="GAO48612.1"/>
    </source>
</evidence>
<organism evidence="10 11">
    <name type="scientific">Saitoella complicata (strain BCRC 22490 / CBS 7301 / JCM 7358 / NBRC 10748 / NRRL Y-17804)</name>
    <dbReference type="NCBI Taxonomy" id="698492"/>
    <lineage>
        <taxon>Eukaryota</taxon>
        <taxon>Fungi</taxon>
        <taxon>Dikarya</taxon>
        <taxon>Ascomycota</taxon>
        <taxon>Taphrinomycotina</taxon>
        <taxon>Taphrinomycotina incertae sedis</taxon>
        <taxon>Saitoella</taxon>
    </lineage>
</organism>
<accession>A0A0E9NFH2</accession>
<dbReference type="Proteomes" id="UP000033140">
    <property type="component" value="Unassembled WGS sequence"/>
</dbReference>
<dbReference type="STRING" id="698492.A0A0E9NFH2"/>
<evidence type="ECO:0000256" key="1">
    <source>
        <dbReference type="ARBA" id="ARBA00004123"/>
    </source>
</evidence>
<evidence type="ECO:0000256" key="7">
    <source>
        <dbReference type="ARBA" id="ARBA00031257"/>
    </source>
</evidence>
<evidence type="ECO:0000256" key="3">
    <source>
        <dbReference type="ARBA" id="ARBA00020629"/>
    </source>
</evidence>
<comment type="similarity">
    <text evidence="2 8">Belongs to the Mediator complex subunit 4 family.</text>
</comment>
<comment type="subunit">
    <text evidence="8">Component of the Mediator complex.</text>
</comment>
<keyword evidence="6 8" id="KW-0539">Nucleus</keyword>
<dbReference type="EMBL" id="BACD03000016">
    <property type="protein sequence ID" value="GAO48612.1"/>
    <property type="molecule type" value="Genomic_DNA"/>
</dbReference>
<dbReference type="GO" id="GO:0003712">
    <property type="term" value="F:transcription coregulator activity"/>
    <property type="evidence" value="ECO:0007669"/>
    <property type="project" value="InterPro"/>
</dbReference>
<keyword evidence="4 8" id="KW-0805">Transcription regulation</keyword>
<dbReference type="Pfam" id="PF10018">
    <property type="entry name" value="Med4"/>
    <property type="match status" value="1"/>
</dbReference>
<gene>
    <name evidence="8" type="primary">MED4</name>
    <name evidence="10" type="ORF">G7K_2783-t1</name>
</gene>
<evidence type="ECO:0000256" key="4">
    <source>
        <dbReference type="ARBA" id="ARBA00023015"/>
    </source>
</evidence>
<feature type="compositionally biased region" description="Acidic residues" evidence="9">
    <location>
        <begin position="211"/>
        <end position="228"/>
    </location>
</feature>
<keyword evidence="8" id="KW-0010">Activator</keyword>
<reference evidence="10 11" key="2">
    <citation type="journal article" date="2014" name="J. Gen. Appl. Microbiol.">
        <title>The early diverging ascomycetous budding yeast Saitoella complicata has three histone deacetylases belonging to the Clr6, Hos2, and Rpd3 lineages.</title>
        <authorList>
            <person name="Nishida H."/>
            <person name="Matsumoto T."/>
            <person name="Kondo S."/>
            <person name="Hamamoto M."/>
            <person name="Yoshikawa H."/>
        </authorList>
    </citation>
    <scope>NUCLEOTIDE SEQUENCE [LARGE SCALE GENOMIC DNA]</scope>
    <source>
        <strain evidence="10 11">NRRL Y-17804</strain>
    </source>
</reference>